<keyword evidence="7" id="KW-0378">Hydrolase</keyword>
<organism evidence="16">
    <name type="scientific">Fagus sylvatica</name>
    <name type="common">Beechnut</name>
    <dbReference type="NCBI Taxonomy" id="28930"/>
    <lineage>
        <taxon>Eukaryota</taxon>
        <taxon>Viridiplantae</taxon>
        <taxon>Streptophyta</taxon>
        <taxon>Embryophyta</taxon>
        <taxon>Tracheophyta</taxon>
        <taxon>Spermatophyta</taxon>
        <taxon>Magnoliopsida</taxon>
        <taxon>eudicotyledons</taxon>
        <taxon>Gunneridae</taxon>
        <taxon>Pentapetalae</taxon>
        <taxon>rosids</taxon>
        <taxon>fabids</taxon>
        <taxon>Fagales</taxon>
        <taxon>Fagaceae</taxon>
        <taxon>Fagus</taxon>
    </lineage>
</organism>
<evidence type="ECO:0000256" key="3">
    <source>
        <dbReference type="ARBA" id="ARBA00022722"/>
    </source>
</evidence>
<dbReference type="GO" id="GO:0005634">
    <property type="term" value="C:nucleus"/>
    <property type="evidence" value="ECO:0007669"/>
    <property type="project" value="UniProtKB-SubCell"/>
</dbReference>
<keyword evidence="4" id="KW-0479">Metal-binding</keyword>
<dbReference type="PROSITE" id="PS50994">
    <property type="entry name" value="INTEGRASE"/>
    <property type="match status" value="1"/>
</dbReference>
<keyword evidence="5" id="KW-0064">Aspartyl protease</keyword>
<dbReference type="PRINTS" id="PR00853">
    <property type="entry name" value="XPGRADSUPER"/>
</dbReference>
<dbReference type="InterPro" id="IPR001584">
    <property type="entry name" value="Integrase_cat-core"/>
</dbReference>
<proteinExistence type="predicted"/>
<feature type="compositionally biased region" description="Polar residues" evidence="14">
    <location>
        <begin position="490"/>
        <end position="499"/>
    </location>
</feature>
<dbReference type="GO" id="GO:0016788">
    <property type="term" value="F:hydrolase activity, acting on ester bonds"/>
    <property type="evidence" value="ECO:0007669"/>
    <property type="project" value="InterPro"/>
</dbReference>
<dbReference type="SUPFAM" id="SSF53098">
    <property type="entry name" value="Ribonuclease H-like"/>
    <property type="match status" value="1"/>
</dbReference>
<dbReference type="SUPFAM" id="SSF48113">
    <property type="entry name" value="Heme-dependent peroxidases"/>
    <property type="match status" value="2"/>
</dbReference>
<feature type="domain" description="Integrase catalytic" evidence="15">
    <location>
        <begin position="624"/>
        <end position="783"/>
    </location>
</feature>
<evidence type="ECO:0000256" key="11">
    <source>
        <dbReference type="ARBA" id="ARBA00023004"/>
    </source>
</evidence>
<feature type="compositionally biased region" description="Polar residues" evidence="14">
    <location>
        <begin position="507"/>
        <end position="525"/>
    </location>
</feature>
<evidence type="ECO:0000256" key="4">
    <source>
        <dbReference type="ARBA" id="ARBA00022723"/>
    </source>
</evidence>
<dbReference type="PROSITE" id="PS50292">
    <property type="entry name" value="PEROXIDASE_3"/>
    <property type="match status" value="1"/>
</dbReference>
<dbReference type="Pfam" id="PF03098">
    <property type="entry name" value="An_peroxidase"/>
    <property type="match status" value="2"/>
</dbReference>
<comment type="cofactor">
    <cofactor evidence="1">
        <name>Mg(2+)</name>
        <dbReference type="ChEBI" id="CHEBI:18420"/>
    </cofactor>
</comment>
<dbReference type="InterPro" id="IPR012337">
    <property type="entry name" value="RNaseH-like_sf"/>
</dbReference>
<dbReference type="GO" id="GO:0004190">
    <property type="term" value="F:aspartic-type endopeptidase activity"/>
    <property type="evidence" value="ECO:0007669"/>
    <property type="project" value="UniProtKB-KW"/>
</dbReference>
<dbReference type="InterPro" id="IPR037120">
    <property type="entry name" value="Haem_peroxidase_sf_animal"/>
</dbReference>
<dbReference type="InterPro" id="IPR036397">
    <property type="entry name" value="RNaseH_sf"/>
</dbReference>
<evidence type="ECO:0000256" key="5">
    <source>
        <dbReference type="ARBA" id="ARBA00022750"/>
    </source>
</evidence>
<feature type="region of interest" description="Disordered" evidence="14">
    <location>
        <begin position="955"/>
        <end position="978"/>
    </location>
</feature>
<keyword evidence="13" id="KW-0539">Nucleus</keyword>
<keyword evidence="6" id="KW-0227">DNA damage</keyword>
<sequence length="2094" mass="234585">MDLLETTCNFWFSSVASLQLLLCRLVIKNVLWGNQLDMSFPLDGSVIYGNNKEGMRRVRAFKDGKLKISEDGLLQHDDKGIPISGDIRNCWAGFSLLQALFVKEHNAVCDMLKVHYLDLDDEQLYRHARLVTAAVIAKIHTIDWTVELLKTDTLLAGMRVNWYGLLGKKFKDLFGHILGPLLSGLVGLKKPRDHGVPYSLTEEFVSVYRMHSLLPDIFVLRDITSSTSEEKCPPILDEVPMRELVGNEGERKLSAIGMEQMLVSLGHQACGALTLWNYPSWMRNLVAHDINGEDRPDPVDMATLERFISGETKPPPQFIVDNESNPQPNPAFVKWRKSDRLVKGWLTATLSEEVLGIVVGLNTSVEVWNALVHAFARVSSDRSLALKQRLTSMTRGTDTLTAYLRRFKAVCDDLAAIGKPVPDNKKSWWLLNGLGKEYAMFTTTMLRPPVPPYAEVVTLLESYAERHSLDAQPAHSMVFYGQRTNKNRRNNGGQISFNSKGRGFAQSHHTAPKNSNNPQPRNQPVANKDEFPVCQICNKRNHTALKCFNRFNHSFPPDNIPKALAALKIADNQDSDWFPDTGATDHITDNPGNLDSLTPYHGSDGVMVGNGHTLPITHIGQATVGTGTSSIKLNDVLLVPDIKKNLLSVSKLTTDFPFTFEFNGLGFVIKDMTTNQIVAKGRKRDGLYALDGGGEFADRGFIQLLANLGIHHQSACPKTPEQNGKAERKHRNITELGLTMMFHARLPPRFWVDCFSTAVFLINRLPSQHLGMNSPFFRLYGKHPDYSTFRVLGSKCFPYLGEYRTNKLQPKSLPCVFIGYSTKHKGYKCLYPPTGRVYISRHVVFDEAVLPYTEPTRLYDNDSVEGELCTFSDWEVNTSNADSTSPTKSSTLPISALAPPTTTGPSIFDSIMDTNPIVPMSSTPDTSQCALATQSLDSHNESSLDQACQSNVPQVSNLPPAPTSSNNHTMITRSKTGITRPNPKYLDFHVARVPHEIPPEPQSIKAAKRHPSWVVAMNEELSALATNRTWTLVPYRPDMNVVGCKWVYKAKLKPDGSLERLKARLVAKGFSQVDGVDFSETFSPVIKPASIRLALTIAAVKGWEIRQLDVKNAFLHGYLSQPVYMQQPPGYVDSQFPTHVCQLSRALYGLKQALRAWFDRLSEFLLALGFYCSTTDPSLFICHSPDGILILLLYVDDMVVTGDNPSRITWLISTLASEFSIKDLGFLHHFLGIEVHRLPMGLFLSQHRYALDLLERASMSSCKPMSTPMPSKGRQLPTCDELYPDPTHYRSIVGGLQYLTFTRPDISYSVNFVCQYMHAPTMAHYKIVKRILRYVRGTAHFGMRILASSTLDLYAFSDADWAGCPTSRRSTTGFCTFLGGNCISWSAKKQSTVARSSAEAEYRSMASTAAEITWLSFLLRDLGIALSRPPILHCDNLSALHMTINPVFHGRTKHIELDYHFVREKVALGSLETRFVSSTNQLADIFTKPLPKASFLHLRTKLGLCPNPQPSLKGNLTDDEEVLEALHEVYGDDVEKLDLQVGLMAENKIKGFAISETAFFIFLLIASRRLEADRFFTTNFNSKTYTEKGLEWVSKTETLKDVIDRHFPEMTRKWMTCSSAFSVWDSMPTPANYIPLKRKDNRDLAMAKLKEGNVSAASELFQVLRSENIEYVVAPYEADAQLAYLCSLEAEKGGIVAVITEDSDLMAYGCQAVVFKMDRYGKGEEIVLNKVFDSVARTPSFRNFDMELFRGMCVLAGCDFLPSVPGIGIAKAYALVSKYRNLDRALSVLKLEKGNQMPDDYFKSFREAVAVFQHAQIYDIDTKKLKHMKPLPEKLLHFLNGELEFLGPEMPPSVATAIAQGNLDPISMEAFNHFPEFWMSSRSGCDPNLLSTSKTAKVSIHKTASQFFSSHKTKLLCYLHRRAASQSFPPIKPQNMKLQAKNQISVSNESKYLKEATALEKLVVPSEILKTVEYSTVQNRNPLKVPDNNPFKKMKCDEIQLDQIESMTEEISVVTDVDNLDILCVTPYNSTPLEVLDKSSRKRRLSDIHSDQIAEQVSEITEVEDSDILCINLESQESFGSGWTGDNMEKVNRT</sequence>
<dbReference type="PROSITE" id="PS00842">
    <property type="entry name" value="XPG_2"/>
    <property type="match status" value="1"/>
</dbReference>
<dbReference type="GO" id="GO:0006281">
    <property type="term" value="P:DNA repair"/>
    <property type="evidence" value="ECO:0007669"/>
    <property type="project" value="UniProtKB-KW"/>
</dbReference>
<evidence type="ECO:0000256" key="6">
    <source>
        <dbReference type="ARBA" id="ARBA00022763"/>
    </source>
</evidence>
<dbReference type="SMART" id="SM00279">
    <property type="entry name" value="HhH2"/>
    <property type="match status" value="1"/>
</dbReference>
<name>A0A2N9GB87_FAGSY</name>
<dbReference type="SUPFAM" id="SSF56672">
    <property type="entry name" value="DNA/RNA polymerases"/>
    <property type="match status" value="1"/>
</dbReference>
<comment type="subcellular location">
    <subcellularLocation>
        <location evidence="2">Nucleus</location>
    </subcellularLocation>
</comment>
<dbReference type="Pfam" id="PF25597">
    <property type="entry name" value="SH3_retrovirus"/>
    <property type="match status" value="1"/>
</dbReference>
<dbReference type="Gene3D" id="1.10.640.10">
    <property type="entry name" value="Haem peroxidase domain superfamily, animal type"/>
    <property type="match status" value="2"/>
</dbReference>
<keyword evidence="3" id="KW-0540">Nuclease</keyword>
<dbReference type="SUPFAM" id="SSF47807">
    <property type="entry name" value="5' to 3' exonuclease, C-terminal subdomain"/>
    <property type="match status" value="1"/>
</dbReference>
<keyword evidence="11" id="KW-0408">Iron</keyword>
<gene>
    <name evidence="16" type="ORF">FSB_LOCUS24637</name>
</gene>
<accession>A0A2N9GB87</accession>
<dbReference type="CDD" id="cd09901">
    <property type="entry name" value="H3TH_FEN1-like"/>
    <property type="match status" value="1"/>
</dbReference>
<evidence type="ECO:0000256" key="8">
    <source>
        <dbReference type="ARBA" id="ARBA00022842"/>
    </source>
</evidence>
<dbReference type="InterPro" id="IPR010255">
    <property type="entry name" value="Haem_peroxidase_sf"/>
</dbReference>
<dbReference type="InterPro" id="IPR043502">
    <property type="entry name" value="DNA/RNA_pol_sf"/>
</dbReference>
<keyword evidence="5" id="KW-0645">Protease</keyword>
<dbReference type="Pfam" id="PF00867">
    <property type="entry name" value="XPG_I"/>
    <property type="match status" value="1"/>
</dbReference>
<evidence type="ECO:0000256" key="10">
    <source>
        <dbReference type="ARBA" id="ARBA00023002"/>
    </source>
</evidence>
<dbReference type="Pfam" id="PF14223">
    <property type="entry name" value="Retrotran_gag_2"/>
    <property type="match status" value="1"/>
</dbReference>
<dbReference type="Gene3D" id="3.40.50.1010">
    <property type="entry name" value="5'-nuclease"/>
    <property type="match status" value="1"/>
</dbReference>
<dbReference type="GO" id="GO:0015074">
    <property type="term" value="P:DNA integration"/>
    <property type="evidence" value="ECO:0007669"/>
    <property type="project" value="InterPro"/>
</dbReference>
<dbReference type="CDD" id="cd09272">
    <property type="entry name" value="RNase_HI_RT_Ty1"/>
    <property type="match status" value="1"/>
</dbReference>
<reference evidence="16" key="1">
    <citation type="submission" date="2018-02" db="EMBL/GenBank/DDBJ databases">
        <authorList>
            <person name="Cohen D.B."/>
            <person name="Kent A.D."/>
        </authorList>
    </citation>
    <scope>NUCLEOTIDE SEQUENCE</scope>
</reference>
<evidence type="ECO:0000313" key="16">
    <source>
        <dbReference type="EMBL" id="SPC96755.1"/>
    </source>
</evidence>
<evidence type="ECO:0000256" key="12">
    <source>
        <dbReference type="ARBA" id="ARBA00023204"/>
    </source>
</evidence>
<dbReference type="GO" id="GO:0006979">
    <property type="term" value="P:response to oxidative stress"/>
    <property type="evidence" value="ECO:0007669"/>
    <property type="project" value="InterPro"/>
</dbReference>
<protein>
    <recommendedName>
        <fullName evidence="15">Integrase catalytic domain-containing protein</fullName>
    </recommendedName>
</protein>
<dbReference type="GO" id="GO:0046872">
    <property type="term" value="F:metal ion binding"/>
    <property type="evidence" value="ECO:0007669"/>
    <property type="project" value="UniProtKB-KW"/>
</dbReference>
<dbReference type="InterPro" id="IPR006084">
    <property type="entry name" value="XPG/Rad2"/>
</dbReference>
<dbReference type="EMBL" id="OIVN01001700">
    <property type="protein sequence ID" value="SPC96755.1"/>
    <property type="molecule type" value="Genomic_DNA"/>
</dbReference>
<dbReference type="InterPro" id="IPR019791">
    <property type="entry name" value="Haem_peroxidase_animal"/>
</dbReference>
<dbReference type="GO" id="GO:0003677">
    <property type="term" value="F:DNA binding"/>
    <property type="evidence" value="ECO:0007669"/>
    <property type="project" value="InterPro"/>
</dbReference>
<dbReference type="PANTHER" id="PTHR11903:SF25">
    <property type="entry name" value="ALPHA-DIOXYGENASE 2"/>
    <property type="match status" value="1"/>
</dbReference>
<dbReference type="InterPro" id="IPR029060">
    <property type="entry name" value="PIN-like_dom_sf"/>
</dbReference>
<dbReference type="InterPro" id="IPR006086">
    <property type="entry name" value="XPG-I_dom"/>
</dbReference>
<dbReference type="GO" id="GO:0004601">
    <property type="term" value="F:peroxidase activity"/>
    <property type="evidence" value="ECO:0007669"/>
    <property type="project" value="InterPro"/>
</dbReference>
<dbReference type="GO" id="GO:0020037">
    <property type="term" value="F:heme binding"/>
    <property type="evidence" value="ECO:0007669"/>
    <property type="project" value="InterPro"/>
</dbReference>
<dbReference type="InterPro" id="IPR008918">
    <property type="entry name" value="HhH2"/>
</dbReference>
<evidence type="ECO:0000256" key="7">
    <source>
        <dbReference type="ARBA" id="ARBA00022801"/>
    </source>
</evidence>
<evidence type="ECO:0000256" key="9">
    <source>
        <dbReference type="ARBA" id="ARBA00022964"/>
    </source>
</evidence>
<dbReference type="InterPro" id="IPR036279">
    <property type="entry name" value="5-3_exonuclease_C_sf"/>
</dbReference>
<dbReference type="InterPro" id="IPR050783">
    <property type="entry name" value="Oxylipin_biosynth_metab"/>
</dbReference>
<dbReference type="InterPro" id="IPR054722">
    <property type="entry name" value="PolX-like_BBD"/>
</dbReference>
<evidence type="ECO:0000256" key="1">
    <source>
        <dbReference type="ARBA" id="ARBA00001946"/>
    </source>
</evidence>
<dbReference type="InterPro" id="IPR057670">
    <property type="entry name" value="SH3_retrovirus"/>
</dbReference>
<dbReference type="Gene3D" id="1.10.150.20">
    <property type="entry name" value="5' to 3' exonuclease, C-terminal subdomain"/>
    <property type="match status" value="1"/>
</dbReference>
<keyword evidence="12" id="KW-0234">DNA repair</keyword>
<dbReference type="GO" id="GO:0004518">
    <property type="term" value="F:nuclease activity"/>
    <property type="evidence" value="ECO:0007669"/>
    <property type="project" value="UniProtKB-KW"/>
</dbReference>
<dbReference type="Pfam" id="PF22936">
    <property type="entry name" value="Pol_BBD"/>
    <property type="match status" value="1"/>
</dbReference>
<feature type="compositionally biased region" description="Polar residues" evidence="14">
    <location>
        <begin position="878"/>
        <end position="893"/>
    </location>
</feature>
<dbReference type="PANTHER" id="PTHR11903">
    <property type="entry name" value="PROSTAGLANDIN G/H SYNTHASE"/>
    <property type="match status" value="1"/>
</dbReference>
<dbReference type="GO" id="GO:0016702">
    <property type="term" value="F:oxidoreductase activity, acting on single donors with incorporation of molecular oxygen, incorporation of two atoms of oxygen"/>
    <property type="evidence" value="ECO:0007669"/>
    <property type="project" value="TreeGrafter"/>
</dbReference>
<dbReference type="GO" id="GO:0006631">
    <property type="term" value="P:fatty acid metabolic process"/>
    <property type="evidence" value="ECO:0007669"/>
    <property type="project" value="UniProtKB-ARBA"/>
</dbReference>
<evidence type="ECO:0000259" key="15">
    <source>
        <dbReference type="PROSITE" id="PS50994"/>
    </source>
</evidence>
<feature type="region of interest" description="Disordered" evidence="14">
    <location>
        <begin position="878"/>
        <end position="898"/>
    </location>
</feature>
<evidence type="ECO:0000256" key="14">
    <source>
        <dbReference type="SAM" id="MobiDB-lite"/>
    </source>
</evidence>
<dbReference type="InterPro" id="IPR019974">
    <property type="entry name" value="XPG_CS"/>
</dbReference>
<dbReference type="InterPro" id="IPR013103">
    <property type="entry name" value="RVT_2"/>
</dbReference>
<dbReference type="Gene3D" id="3.30.420.10">
    <property type="entry name" value="Ribonuclease H-like superfamily/Ribonuclease H"/>
    <property type="match status" value="1"/>
</dbReference>
<evidence type="ECO:0000256" key="13">
    <source>
        <dbReference type="ARBA" id="ARBA00023242"/>
    </source>
</evidence>
<keyword evidence="8" id="KW-0460">Magnesium</keyword>
<dbReference type="FunFam" id="1.10.150.20:FF:000011">
    <property type="entry name" value="exonuclease 1"/>
    <property type="match status" value="1"/>
</dbReference>
<evidence type="ECO:0000256" key="2">
    <source>
        <dbReference type="ARBA" id="ARBA00004123"/>
    </source>
</evidence>
<keyword evidence="9" id="KW-0223">Dioxygenase</keyword>
<dbReference type="SMART" id="SM00484">
    <property type="entry name" value="XPGI"/>
    <property type="match status" value="1"/>
</dbReference>
<feature type="region of interest" description="Disordered" evidence="14">
    <location>
        <begin position="484"/>
        <end position="526"/>
    </location>
</feature>
<dbReference type="SUPFAM" id="SSF88723">
    <property type="entry name" value="PIN domain-like"/>
    <property type="match status" value="1"/>
</dbReference>
<dbReference type="Pfam" id="PF07727">
    <property type="entry name" value="RVT_2"/>
    <property type="match status" value="1"/>
</dbReference>
<keyword evidence="10" id="KW-0560">Oxidoreductase</keyword>